<accession>A0A368X745</accession>
<protein>
    <submittedName>
        <fullName evidence="1">Uncharacterized protein</fullName>
    </submittedName>
</protein>
<dbReference type="AlphaFoldDB" id="A0A368X745"/>
<sequence>MAEFTPGVEIATETPTIEVTVGPNNPMPIGRQTFRLVVVDDAGNASQADQVVIIIADQDAPTAVIRGPRLAPFGRSFELDGSASFDAGGGRIVRYVWTYMGPVT</sequence>
<organism evidence="1 2">
    <name type="scientific">Pseudorhodoferax soli</name>
    <dbReference type="NCBI Taxonomy" id="545864"/>
    <lineage>
        <taxon>Bacteria</taxon>
        <taxon>Pseudomonadati</taxon>
        <taxon>Pseudomonadota</taxon>
        <taxon>Betaproteobacteria</taxon>
        <taxon>Burkholderiales</taxon>
        <taxon>Comamonadaceae</taxon>
    </lineage>
</organism>
<evidence type="ECO:0000313" key="2">
    <source>
        <dbReference type="Proteomes" id="UP000252884"/>
    </source>
</evidence>
<name>A0A368X745_9BURK</name>
<evidence type="ECO:0000313" key="1">
    <source>
        <dbReference type="EMBL" id="RCW63016.1"/>
    </source>
</evidence>
<reference evidence="1 2" key="1">
    <citation type="submission" date="2018-07" db="EMBL/GenBank/DDBJ databases">
        <title>Genomic Encyclopedia of Type Strains, Phase IV (KMG-IV): sequencing the most valuable type-strain genomes for metagenomic binning, comparative biology and taxonomic classification.</title>
        <authorList>
            <person name="Goeker M."/>
        </authorList>
    </citation>
    <scope>NUCLEOTIDE SEQUENCE [LARGE SCALE GENOMIC DNA]</scope>
    <source>
        <strain evidence="1 2">DSM 21634</strain>
    </source>
</reference>
<dbReference type="EMBL" id="QPJK01000022">
    <property type="protein sequence ID" value="RCW63016.1"/>
    <property type="molecule type" value="Genomic_DNA"/>
</dbReference>
<keyword evidence="2" id="KW-1185">Reference proteome</keyword>
<dbReference type="Proteomes" id="UP000252884">
    <property type="component" value="Unassembled WGS sequence"/>
</dbReference>
<proteinExistence type="predicted"/>
<comment type="caution">
    <text evidence="1">The sequence shown here is derived from an EMBL/GenBank/DDBJ whole genome shotgun (WGS) entry which is preliminary data.</text>
</comment>
<dbReference type="RefSeq" id="WP_114472797.1">
    <property type="nucleotide sequence ID" value="NZ_QPJK01000022.1"/>
</dbReference>
<dbReference type="OrthoDB" id="8527028at2"/>
<gene>
    <name evidence="1" type="ORF">DES41_1222</name>
</gene>